<accession>A0A7R9AH47</accession>
<proteinExistence type="predicted"/>
<feature type="compositionally biased region" description="Gly residues" evidence="1">
    <location>
        <begin position="41"/>
        <end position="53"/>
    </location>
</feature>
<feature type="region of interest" description="Disordered" evidence="1">
    <location>
        <begin position="14"/>
        <end position="69"/>
    </location>
</feature>
<evidence type="ECO:0000313" key="2">
    <source>
        <dbReference type="EMBL" id="CAD7254073.1"/>
    </source>
</evidence>
<dbReference type="AlphaFoldDB" id="A0A7R9AH47"/>
<dbReference type="EMBL" id="CAJPEV010007703">
    <property type="protein sequence ID" value="CAG0904896.1"/>
    <property type="molecule type" value="Genomic_DNA"/>
</dbReference>
<organism evidence="2">
    <name type="scientific">Darwinula stevensoni</name>
    <dbReference type="NCBI Taxonomy" id="69355"/>
    <lineage>
        <taxon>Eukaryota</taxon>
        <taxon>Metazoa</taxon>
        <taxon>Ecdysozoa</taxon>
        <taxon>Arthropoda</taxon>
        <taxon>Crustacea</taxon>
        <taxon>Oligostraca</taxon>
        <taxon>Ostracoda</taxon>
        <taxon>Podocopa</taxon>
        <taxon>Podocopida</taxon>
        <taxon>Darwinulocopina</taxon>
        <taxon>Darwinuloidea</taxon>
        <taxon>Darwinulidae</taxon>
        <taxon>Darwinula</taxon>
    </lineage>
</organism>
<name>A0A7R9AH47_9CRUS</name>
<keyword evidence="3" id="KW-1185">Reference proteome</keyword>
<evidence type="ECO:0000256" key="1">
    <source>
        <dbReference type="SAM" id="MobiDB-lite"/>
    </source>
</evidence>
<gene>
    <name evidence="2" type="ORF">DSTB1V02_LOCUS13819</name>
</gene>
<evidence type="ECO:0000313" key="3">
    <source>
        <dbReference type="Proteomes" id="UP000677054"/>
    </source>
</evidence>
<reference evidence="2" key="1">
    <citation type="submission" date="2020-11" db="EMBL/GenBank/DDBJ databases">
        <authorList>
            <person name="Tran Van P."/>
        </authorList>
    </citation>
    <scope>NUCLEOTIDE SEQUENCE</scope>
</reference>
<dbReference type="EMBL" id="LR907220">
    <property type="protein sequence ID" value="CAD7254073.1"/>
    <property type="molecule type" value="Genomic_DNA"/>
</dbReference>
<dbReference type="Proteomes" id="UP000677054">
    <property type="component" value="Unassembled WGS sequence"/>
</dbReference>
<sequence length="109" mass="11636">MAVRRPGILRLGLLRGRDGDHPQRAHALLHPPRGDAAGAQGLQGGPGGGGEGEGSSHSGVLQREADRGEGSDRLRYVDYVLVMGESWCVVSWQCLIPDEIFLPGVRSIQ</sequence>
<protein>
    <submittedName>
        <fullName evidence="2">Uncharacterized protein</fullName>
    </submittedName>
</protein>